<dbReference type="EMBL" id="BK032695">
    <property type="protein sequence ID" value="DAF55608.1"/>
    <property type="molecule type" value="Genomic_DNA"/>
</dbReference>
<proteinExistence type="predicted"/>
<dbReference type="Pfam" id="PF12728">
    <property type="entry name" value="HTH_17"/>
    <property type="match status" value="1"/>
</dbReference>
<evidence type="ECO:0000313" key="2">
    <source>
        <dbReference type="EMBL" id="DAF55608.1"/>
    </source>
</evidence>
<sequence length="121" mass="14106">MTTGPAGLQRYGNANIFVSNQKEHFMGTIITRSDKEVLHFFNEMKRVSDLIDHLPADNRHLLDGENYLTDTELAGKLKLSKRTLLDYRRYGILPYYQIGGKILYRESDIVRLLEKNRKEAF</sequence>
<dbReference type="SUPFAM" id="SSF46955">
    <property type="entry name" value="Putative DNA-binding domain"/>
    <property type="match status" value="1"/>
</dbReference>
<name>A0A8S5SXI5_9CAUD</name>
<feature type="domain" description="Helix-turn-helix" evidence="1">
    <location>
        <begin position="67"/>
        <end position="117"/>
    </location>
</feature>
<accession>A0A8S5SXI5</accession>
<dbReference type="InterPro" id="IPR009061">
    <property type="entry name" value="DNA-bd_dom_put_sf"/>
</dbReference>
<protein>
    <submittedName>
        <fullName evidence="2">Helix-turn-helix domain protein</fullName>
    </submittedName>
</protein>
<dbReference type="PANTHER" id="PTHR34585:SF22">
    <property type="entry name" value="HELIX-TURN-HELIX DOMAIN-CONTAINING PROTEIN"/>
    <property type="match status" value="1"/>
</dbReference>
<evidence type="ECO:0000259" key="1">
    <source>
        <dbReference type="Pfam" id="PF12728"/>
    </source>
</evidence>
<reference evidence="2" key="1">
    <citation type="journal article" date="2021" name="Proc. Natl. Acad. Sci. U.S.A.">
        <title>A Catalog of Tens of Thousands of Viruses from Human Metagenomes Reveals Hidden Associations with Chronic Diseases.</title>
        <authorList>
            <person name="Tisza M.J."/>
            <person name="Buck C.B."/>
        </authorList>
    </citation>
    <scope>NUCLEOTIDE SEQUENCE</scope>
    <source>
        <strain evidence="2">CtVeR24</strain>
    </source>
</reference>
<dbReference type="InterPro" id="IPR041657">
    <property type="entry name" value="HTH_17"/>
</dbReference>
<dbReference type="PANTHER" id="PTHR34585">
    <property type="match status" value="1"/>
</dbReference>
<organism evidence="2">
    <name type="scientific">Myoviridae sp. ctVeR24</name>
    <dbReference type="NCBI Taxonomy" id="2827689"/>
    <lineage>
        <taxon>Viruses</taxon>
        <taxon>Duplodnaviria</taxon>
        <taxon>Heunggongvirae</taxon>
        <taxon>Uroviricota</taxon>
        <taxon>Caudoviricetes</taxon>
    </lineage>
</organism>